<evidence type="ECO:0000313" key="3">
    <source>
        <dbReference type="EMBL" id="QRG84591.1"/>
    </source>
</evidence>
<dbReference type="GeneID" id="57843253"/>
<keyword evidence="2" id="KW-0472">Membrane</keyword>
<evidence type="ECO:0000256" key="2">
    <source>
        <dbReference type="SAM" id="Phobius"/>
    </source>
</evidence>
<accession>A0AA92R996</accession>
<keyword evidence="2" id="KW-0812">Transmembrane</keyword>
<reference evidence="3 4" key="1">
    <citation type="submission" date="2021-01" db="EMBL/GenBank/DDBJ databases">
        <title>Characterization of a novel blaVMB-2- harboring plasmid in Vibrio diabolicus.</title>
        <authorList>
            <person name="Liu M."/>
        </authorList>
    </citation>
    <scope>NUCLEOTIDE SEQUENCE [LARGE SCALE GENOMIC DNA]</scope>
    <source>
        <strain evidence="3 4">SLV18</strain>
    </source>
</reference>
<evidence type="ECO:0000313" key="4">
    <source>
        <dbReference type="Proteomes" id="UP000596337"/>
    </source>
</evidence>
<name>A0AA92R996_9VIBR</name>
<keyword evidence="2" id="KW-1133">Transmembrane helix</keyword>
<feature type="transmembrane region" description="Helical" evidence="2">
    <location>
        <begin position="32"/>
        <end position="53"/>
    </location>
</feature>
<dbReference type="EMBL" id="CP069197">
    <property type="protein sequence ID" value="QRG84591.1"/>
    <property type="molecule type" value="Genomic_DNA"/>
</dbReference>
<feature type="region of interest" description="Disordered" evidence="1">
    <location>
        <begin position="62"/>
        <end position="87"/>
    </location>
</feature>
<organism evidence="3 4">
    <name type="scientific">Vibrio diabolicus</name>
    <dbReference type="NCBI Taxonomy" id="50719"/>
    <lineage>
        <taxon>Bacteria</taxon>
        <taxon>Pseudomonadati</taxon>
        <taxon>Pseudomonadota</taxon>
        <taxon>Gammaproteobacteria</taxon>
        <taxon>Vibrionales</taxon>
        <taxon>Vibrionaceae</taxon>
        <taxon>Vibrio</taxon>
        <taxon>Vibrio diabolicus subgroup</taxon>
    </lineage>
</organism>
<protein>
    <submittedName>
        <fullName evidence="3">Uncharacterized protein</fullName>
    </submittedName>
</protein>
<feature type="compositionally biased region" description="Basic and acidic residues" evidence="1">
    <location>
        <begin position="76"/>
        <end position="87"/>
    </location>
</feature>
<sequence>MKSNKSKSIALISVVVFALAIAALKFENTLGVLPIVVAIIAFFTCVIYTSMYLSDMKRSELISHSDHSQKMCTHASRNELDERDKKR</sequence>
<evidence type="ECO:0000256" key="1">
    <source>
        <dbReference type="SAM" id="MobiDB-lite"/>
    </source>
</evidence>
<dbReference type="Proteomes" id="UP000596337">
    <property type="component" value="Chromosome 2"/>
</dbReference>
<dbReference type="KEGG" id="vdb:AL552_00325"/>
<proteinExistence type="predicted"/>
<dbReference type="RefSeq" id="WP_005391057.1">
    <property type="nucleotide sequence ID" value="NZ_CAJDZE010000001.1"/>
</dbReference>
<gene>
    <name evidence="3" type="ORF">JOS67_20750</name>
</gene>
<dbReference type="AlphaFoldDB" id="A0AA92R996"/>